<evidence type="ECO:0008006" key="2">
    <source>
        <dbReference type="Google" id="ProtNLM"/>
    </source>
</evidence>
<accession>A0A0F9RAV1</accession>
<comment type="caution">
    <text evidence="1">The sequence shown here is derived from an EMBL/GenBank/DDBJ whole genome shotgun (WGS) entry which is preliminary data.</text>
</comment>
<proteinExistence type="predicted"/>
<reference evidence="1" key="1">
    <citation type="journal article" date="2015" name="Nature">
        <title>Complex archaea that bridge the gap between prokaryotes and eukaryotes.</title>
        <authorList>
            <person name="Spang A."/>
            <person name="Saw J.H."/>
            <person name="Jorgensen S.L."/>
            <person name="Zaremba-Niedzwiedzka K."/>
            <person name="Martijn J."/>
            <person name="Lind A.E."/>
            <person name="van Eijk R."/>
            <person name="Schleper C."/>
            <person name="Guy L."/>
            <person name="Ettema T.J."/>
        </authorList>
    </citation>
    <scope>NUCLEOTIDE SEQUENCE</scope>
</reference>
<feature type="non-terminal residue" evidence="1">
    <location>
        <position position="249"/>
    </location>
</feature>
<dbReference type="AlphaFoldDB" id="A0A0F9RAV1"/>
<gene>
    <name evidence="1" type="ORF">LCGC14_0995540</name>
</gene>
<sequence>MNTETKQCNKCKEAFIIEIDDFAFYEKMGVPAPVLCPSCRFQRRCLFRNEMTLYNRTCALCGKSVISMYNPKSPYTVWCHKCWDSDVWDPYSYGQKYDPSRPFFEQLGELLRRVPKKTTVTSSGAGPNINSDYANMAGGNKNCYFVFNTGNCEETMYSRGLRQCRDTVDAYFGNDIERCYETVNVQESSGVMWGQNVTGSLDSTFLLNCSGCSNCFGCVNLRNKSYHFFNEPLSKDEYKKRVKAVVGSY</sequence>
<name>A0A0F9RAV1_9ZZZZ</name>
<dbReference type="EMBL" id="LAZR01003810">
    <property type="protein sequence ID" value="KKN14498.1"/>
    <property type="molecule type" value="Genomic_DNA"/>
</dbReference>
<evidence type="ECO:0000313" key="1">
    <source>
        <dbReference type="EMBL" id="KKN14498.1"/>
    </source>
</evidence>
<organism evidence="1">
    <name type="scientific">marine sediment metagenome</name>
    <dbReference type="NCBI Taxonomy" id="412755"/>
    <lineage>
        <taxon>unclassified sequences</taxon>
        <taxon>metagenomes</taxon>
        <taxon>ecological metagenomes</taxon>
    </lineage>
</organism>
<protein>
    <recommendedName>
        <fullName evidence="2">Zinc-binding domain-containing protein</fullName>
    </recommendedName>
</protein>